<accession>A0A543CVV6</accession>
<dbReference type="EMBL" id="VFOZ01000001">
    <property type="protein sequence ID" value="TQM01237.1"/>
    <property type="molecule type" value="Genomic_DNA"/>
</dbReference>
<dbReference type="AlphaFoldDB" id="A0A543CVV6"/>
<organism evidence="2 3">
    <name type="scientific">Actinoallomurus bryophytorum</name>
    <dbReference type="NCBI Taxonomy" id="1490222"/>
    <lineage>
        <taxon>Bacteria</taxon>
        <taxon>Bacillati</taxon>
        <taxon>Actinomycetota</taxon>
        <taxon>Actinomycetes</taxon>
        <taxon>Streptosporangiales</taxon>
        <taxon>Thermomonosporaceae</taxon>
        <taxon>Actinoallomurus</taxon>
    </lineage>
</organism>
<evidence type="ECO:0000313" key="3">
    <source>
        <dbReference type="Proteomes" id="UP000316096"/>
    </source>
</evidence>
<proteinExistence type="predicted"/>
<name>A0A543CVV6_9ACTN</name>
<keyword evidence="3" id="KW-1185">Reference proteome</keyword>
<feature type="region of interest" description="Disordered" evidence="1">
    <location>
        <begin position="1"/>
        <end position="33"/>
    </location>
</feature>
<feature type="region of interest" description="Disordered" evidence="1">
    <location>
        <begin position="117"/>
        <end position="190"/>
    </location>
</feature>
<comment type="caution">
    <text evidence="2">The sequence shown here is derived from an EMBL/GenBank/DDBJ whole genome shotgun (WGS) entry which is preliminary data.</text>
</comment>
<protein>
    <submittedName>
        <fullName evidence="2">Uncharacterized protein</fullName>
    </submittedName>
</protein>
<feature type="compositionally biased region" description="Low complexity" evidence="1">
    <location>
        <begin position="127"/>
        <end position="146"/>
    </location>
</feature>
<reference evidence="2 3" key="1">
    <citation type="submission" date="2019-06" db="EMBL/GenBank/DDBJ databases">
        <title>Sequencing the genomes of 1000 actinobacteria strains.</title>
        <authorList>
            <person name="Klenk H.-P."/>
        </authorList>
    </citation>
    <scope>NUCLEOTIDE SEQUENCE [LARGE SCALE GENOMIC DNA]</scope>
    <source>
        <strain evidence="2 3">DSM 102200</strain>
    </source>
</reference>
<dbReference type="Proteomes" id="UP000316096">
    <property type="component" value="Unassembled WGS sequence"/>
</dbReference>
<evidence type="ECO:0000313" key="2">
    <source>
        <dbReference type="EMBL" id="TQM01237.1"/>
    </source>
</evidence>
<sequence>MGAFRHRTDRPWDTSRRPQPPMPRRPRRARWSDGHSGVKFALLLGGISPRNGTRRWLRQGRAPRARPLPMLTTTDLWASARRRRSDHCALGLHEVGVSTPRRQPGAHALQDRRRLRRHLGRTGGRGAAVPARASPPRTRPPGGTSASADLRNPAALKAVRARTAGVNRSVSARRGGSAEGPVTGLAGRLGGGRIGDHGLVTEGGVSPQTAKKPAFELRSRAIYRNLTHRSRPRNVRVVREGTGCREAAPTLREDFHWTPWSGPRSGSR</sequence>
<evidence type="ECO:0000256" key="1">
    <source>
        <dbReference type="SAM" id="MobiDB-lite"/>
    </source>
</evidence>
<gene>
    <name evidence="2" type="ORF">FB559_6986</name>
</gene>